<proteinExistence type="predicted"/>
<sequence length="926" mass="102415">MTHSSLLLRQSQAALSLGSSSGLRASATRLLSEQDLSSYGFASSSTAQSSSSSATPHGAAASASQVMKSKRTIPSTFFRSVSPFIRLKRSKLSEYVPTNLEPFSLQSQLDLRKQLEECLQAPHREDLNREEVWHAYVALSHAPTVEKPRTSVAVVNLLPYLDISTHRAVLHRIVSENAAAAAFSKANERIKAALQENLPVIGYRAAPYRPPRRQHLRAVPVDPSSTEAVPRGPFILQQMNLASAVSRSAGQSDDDSVVTIDDYNAVLSMLGNNSYLVPLSKMWIELTQHQIEGVRPNIRSYAIVIRALYTYIQNNLRHARKQYGTYGRRKRDRVLELATFGGSASARSSRTELVAEDDPPSPMGSRQRRLKKDLENPSRVAFAINLAVTRLRTVLDTYSSDSLLDHEGAEGEAKEEDRIMQRELVDFSLRILRLAGDLQHFAILLRDHFGIRLGHPDVPIVEEGAGQKKHLCISVSTLNTILMALGEHASARDMVVAYESLSRALPTGPESHVTGAQQRANRLRTDEDDDGLLSIGSGEDNQAADGSATAETAQGNLFKIDWSALTFRPDSAPPAEQNQALDDGSATALQTPLRRTAYSVHPTTTSLRIMIRHLCKASDPISHSYASFTHTPLPRDDWAFQGYRYQPTGGQARKLKAEAIAEDQRRYNGDYSLLALAYLREGVDAYRYSINRMAIALRPASPIFFQPPPLVPTAACFRPLITVAARRRNMRTLRSAAEMVQESIALLERESELLRWAAKHWSPALQQARIQGQDDTRRLLLGDAVAAITRQSELCQQELHSLKVLLSGPSASSSAAPHAALADHELDETEDAEGPGGLEALFQRLDQRRRRRFIAKRANRRERAQAETLRGEEEAEQKRLLAVKRSERERIRRQVSGGPSSSEAGTEAASNASSDVKAHNFTLESR</sequence>
<keyword evidence="3" id="KW-1185">Reference proteome</keyword>
<dbReference type="AlphaFoldDB" id="A0AAN6GYA4"/>
<dbReference type="EMBL" id="JAPDMZ010000028">
    <property type="protein sequence ID" value="KAK0555318.1"/>
    <property type="molecule type" value="Genomic_DNA"/>
</dbReference>
<evidence type="ECO:0000256" key="1">
    <source>
        <dbReference type="SAM" id="MobiDB-lite"/>
    </source>
</evidence>
<feature type="region of interest" description="Disordered" evidence="1">
    <location>
        <begin position="505"/>
        <end position="550"/>
    </location>
</feature>
<organism evidence="2 3">
    <name type="scientific">Tilletia horrida</name>
    <dbReference type="NCBI Taxonomy" id="155126"/>
    <lineage>
        <taxon>Eukaryota</taxon>
        <taxon>Fungi</taxon>
        <taxon>Dikarya</taxon>
        <taxon>Basidiomycota</taxon>
        <taxon>Ustilaginomycotina</taxon>
        <taxon>Exobasidiomycetes</taxon>
        <taxon>Tilletiales</taxon>
        <taxon>Tilletiaceae</taxon>
        <taxon>Tilletia</taxon>
    </lineage>
</organism>
<feature type="region of interest" description="Disordered" evidence="1">
    <location>
        <begin position="885"/>
        <end position="926"/>
    </location>
</feature>
<feature type="compositionally biased region" description="Polar residues" evidence="1">
    <location>
        <begin position="897"/>
        <end position="914"/>
    </location>
</feature>
<gene>
    <name evidence="2" type="ORF">OC846_001746</name>
</gene>
<evidence type="ECO:0000313" key="2">
    <source>
        <dbReference type="EMBL" id="KAK0555318.1"/>
    </source>
</evidence>
<feature type="region of interest" description="Disordered" evidence="1">
    <location>
        <begin position="809"/>
        <end position="838"/>
    </location>
</feature>
<accession>A0AAN6GYA4</accession>
<reference evidence="2" key="1">
    <citation type="journal article" date="2023" name="PhytoFront">
        <title>Draft Genome Resources of Seven Strains of Tilletia horrida, Causal Agent of Kernel Smut of Rice.</title>
        <authorList>
            <person name="Khanal S."/>
            <person name="Antony Babu S."/>
            <person name="Zhou X.G."/>
        </authorList>
    </citation>
    <scope>NUCLEOTIDE SEQUENCE</scope>
    <source>
        <strain evidence="2">TX6</strain>
    </source>
</reference>
<feature type="region of interest" description="Disordered" evidence="1">
    <location>
        <begin position="46"/>
        <end position="67"/>
    </location>
</feature>
<feature type="compositionally biased region" description="Low complexity" evidence="1">
    <location>
        <begin position="809"/>
        <end position="820"/>
    </location>
</feature>
<comment type="caution">
    <text evidence="2">The sequence shown here is derived from an EMBL/GenBank/DDBJ whole genome shotgun (WGS) entry which is preliminary data.</text>
</comment>
<feature type="compositionally biased region" description="Low complexity" evidence="1">
    <location>
        <begin position="46"/>
        <end position="64"/>
    </location>
</feature>
<evidence type="ECO:0000313" key="3">
    <source>
        <dbReference type="Proteomes" id="UP001176517"/>
    </source>
</evidence>
<name>A0AAN6GYA4_9BASI</name>
<dbReference type="Proteomes" id="UP001176517">
    <property type="component" value="Unassembled WGS sequence"/>
</dbReference>
<protein>
    <submittedName>
        <fullName evidence="2">Uncharacterized protein</fullName>
    </submittedName>
</protein>
<feature type="region of interest" description="Disordered" evidence="1">
    <location>
        <begin position="348"/>
        <end position="371"/>
    </location>
</feature>